<gene>
    <name evidence="2" type="ORF">Q8W34_13520</name>
</gene>
<evidence type="ECO:0000259" key="1">
    <source>
        <dbReference type="PROSITE" id="PS51833"/>
    </source>
</evidence>
<dbReference type="Pfam" id="PF08668">
    <property type="entry name" value="HDOD"/>
    <property type="match status" value="1"/>
</dbReference>
<reference evidence="2" key="1">
    <citation type="submission" date="2023-07" db="EMBL/GenBank/DDBJ databases">
        <title>Genome content predicts the carbon catabolic preferences of heterotrophic bacteria.</title>
        <authorList>
            <person name="Gralka M."/>
        </authorList>
    </citation>
    <scope>NUCLEOTIDE SEQUENCE</scope>
    <source>
        <strain evidence="2">4G09</strain>
    </source>
</reference>
<dbReference type="PROSITE" id="PS51833">
    <property type="entry name" value="HDOD"/>
    <property type="match status" value="1"/>
</dbReference>
<dbReference type="EMBL" id="JAUYVT010000013">
    <property type="protein sequence ID" value="MDP2565659.1"/>
    <property type="molecule type" value="Genomic_DNA"/>
</dbReference>
<accession>A0ABT9FFW0</accession>
<protein>
    <submittedName>
        <fullName evidence="2">HDOD domain-containing protein</fullName>
    </submittedName>
</protein>
<evidence type="ECO:0000313" key="3">
    <source>
        <dbReference type="Proteomes" id="UP001177212"/>
    </source>
</evidence>
<comment type="caution">
    <text evidence="2">The sequence shown here is derived from an EMBL/GenBank/DDBJ whole genome shotgun (WGS) entry which is preliminary data.</text>
</comment>
<dbReference type="Gene3D" id="1.10.3210.10">
    <property type="entry name" value="Hypothetical protein af1432"/>
    <property type="match status" value="1"/>
</dbReference>
<sequence length="387" mass="44198">MTELAQQQRTAKILDQRAHDLLLGHSFAHQQIGFIHTLDIDYGEPMKQRTLLQVEVSAQQKRKQTSTAHHKYRAQASEQLHKVIETAIFKQLEDMDAVIQTTIGIEDSVATILDILAVKSASVGRLEPLVNDLSWLGRELVTLVNLPYYRNQRSKKNTAVKVDSPALALRYIGLDNLQLVIPTFAVRHWMPHSTEPFSLLKRRLRDSAMANAIAAQKIAEINDVNEIHAFTLGMLLDVGRITLVRLYLKTFEQVWQRKVQIARQENQKDLHTALLELKPDPLFLTTLLCNKSIQVSARVIDKMAFKYLPFKGVMEQLQNGVNKGDSALPLTQVMLKARCYSQYLILKEHQLIEPDETAAWFSYFQFTKTELKTLQTSNFTNLAIQID</sequence>
<name>A0ABT9FFW0_9GAMM</name>
<organism evidence="2 3">
    <name type="scientific">Pseudoalteromonas marina</name>
    <dbReference type="NCBI Taxonomy" id="267375"/>
    <lineage>
        <taxon>Bacteria</taxon>
        <taxon>Pseudomonadati</taxon>
        <taxon>Pseudomonadota</taxon>
        <taxon>Gammaproteobacteria</taxon>
        <taxon>Alteromonadales</taxon>
        <taxon>Pseudoalteromonadaceae</taxon>
        <taxon>Pseudoalteromonas</taxon>
    </lineage>
</organism>
<dbReference type="SUPFAM" id="SSF109604">
    <property type="entry name" value="HD-domain/PDEase-like"/>
    <property type="match status" value="1"/>
</dbReference>
<dbReference type="RefSeq" id="WP_006791289.1">
    <property type="nucleotide sequence ID" value="NZ_CALSLX010000001.1"/>
</dbReference>
<evidence type="ECO:0000313" key="2">
    <source>
        <dbReference type="EMBL" id="MDP2565659.1"/>
    </source>
</evidence>
<proteinExistence type="predicted"/>
<dbReference type="InterPro" id="IPR013976">
    <property type="entry name" value="HDOD"/>
</dbReference>
<feature type="domain" description="HDOD" evidence="1">
    <location>
        <begin position="102"/>
        <end position="309"/>
    </location>
</feature>
<keyword evidence="3" id="KW-1185">Reference proteome</keyword>
<dbReference type="Proteomes" id="UP001177212">
    <property type="component" value="Unassembled WGS sequence"/>
</dbReference>